<name>A0ABR2R8H7_9ROSI</name>
<dbReference type="Proteomes" id="UP001396334">
    <property type="component" value="Unassembled WGS sequence"/>
</dbReference>
<reference evidence="1 2" key="1">
    <citation type="journal article" date="2024" name="G3 (Bethesda)">
        <title>Genome assembly of Hibiscus sabdariffa L. provides insights into metabolisms of medicinal natural products.</title>
        <authorList>
            <person name="Kim T."/>
        </authorList>
    </citation>
    <scope>NUCLEOTIDE SEQUENCE [LARGE SCALE GENOMIC DNA]</scope>
    <source>
        <strain evidence="1">TK-2024</strain>
        <tissue evidence="1">Old leaves</tissue>
    </source>
</reference>
<keyword evidence="2" id="KW-1185">Reference proteome</keyword>
<evidence type="ECO:0000313" key="2">
    <source>
        <dbReference type="Proteomes" id="UP001396334"/>
    </source>
</evidence>
<comment type="caution">
    <text evidence="1">The sequence shown here is derived from an EMBL/GenBank/DDBJ whole genome shotgun (WGS) entry which is preliminary data.</text>
</comment>
<accession>A0ABR2R8H7</accession>
<sequence>MPASCSSCKTFGHSNKLCAEVQISKEQTNEVKGVEWRAKGVIGVSTSQGAIIPTAAIELAVLESCSSKEGGCTIIEKQDLVEKQALVDSAHDSTHVGGIVSQGLIFSSKEFILGAVDREPDVVGEDIDVVEEEFPPLQTSEVVRGKGRGRGWGASMAL</sequence>
<protein>
    <submittedName>
        <fullName evidence="1">Uncharacterized protein</fullName>
    </submittedName>
</protein>
<dbReference type="EMBL" id="JBBPBN010000024">
    <property type="protein sequence ID" value="KAK9009240.1"/>
    <property type="molecule type" value="Genomic_DNA"/>
</dbReference>
<organism evidence="1 2">
    <name type="scientific">Hibiscus sabdariffa</name>
    <name type="common">roselle</name>
    <dbReference type="NCBI Taxonomy" id="183260"/>
    <lineage>
        <taxon>Eukaryota</taxon>
        <taxon>Viridiplantae</taxon>
        <taxon>Streptophyta</taxon>
        <taxon>Embryophyta</taxon>
        <taxon>Tracheophyta</taxon>
        <taxon>Spermatophyta</taxon>
        <taxon>Magnoliopsida</taxon>
        <taxon>eudicotyledons</taxon>
        <taxon>Gunneridae</taxon>
        <taxon>Pentapetalae</taxon>
        <taxon>rosids</taxon>
        <taxon>malvids</taxon>
        <taxon>Malvales</taxon>
        <taxon>Malvaceae</taxon>
        <taxon>Malvoideae</taxon>
        <taxon>Hibiscus</taxon>
    </lineage>
</organism>
<proteinExistence type="predicted"/>
<gene>
    <name evidence="1" type="ORF">V6N11_035785</name>
</gene>
<evidence type="ECO:0000313" key="1">
    <source>
        <dbReference type="EMBL" id="KAK9009240.1"/>
    </source>
</evidence>